<dbReference type="Proteomes" id="UP000822142">
    <property type="component" value="Unassembled WGS sequence"/>
</dbReference>
<organism evidence="2 3">
    <name type="scientific">Blautia hansenii</name>
    <name type="common">Ruminococcus hansenii</name>
    <dbReference type="NCBI Taxonomy" id="1322"/>
    <lineage>
        <taxon>Bacteria</taxon>
        <taxon>Bacillati</taxon>
        <taxon>Bacillota</taxon>
        <taxon>Clostridia</taxon>
        <taxon>Lachnospirales</taxon>
        <taxon>Lachnospiraceae</taxon>
        <taxon>Blautia</taxon>
    </lineage>
</organism>
<proteinExistence type="predicted"/>
<sequence>MASTNNTIFDDVFRTLIEKMPELTIPLINEIFGTAYPEDIEIIQRRNEHQTKQGEIITDSHLLIAEKMYHLECQSTQDSGMVVRMIEYDFSISLESMEKEEGRYRMYFPHSCILHLRGNEETRFLTIEVVMPDKSTWEYKVPAVYAGHYTKEEILGKRLFFLLPFYIMRYEKKDLDGEHQELKKMLEAYAEIEARLEKEFLEEGKEKEYRDLIELIIRIAEYILKDREKARKGFGKVMGGKVLELESDKLIQKGLEQGRTQGLEQGIKSSVWKLLKNGLSVEETAKLLELPKERVCKIQEEMNNPE</sequence>
<accession>A0ABX2I716</accession>
<protein>
    <recommendedName>
        <fullName evidence="4">PD-(D/E)XK nuclease family transposase</fullName>
    </recommendedName>
</protein>
<feature type="coiled-coil region" evidence="1">
    <location>
        <begin position="172"/>
        <end position="202"/>
    </location>
</feature>
<keyword evidence="3" id="KW-1185">Reference proteome</keyword>
<comment type="caution">
    <text evidence="2">The sequence shown here is derived from an EMBL/GenBank/DDBJ whole genome shotgun (WGS) entry which is preliminary data.</text>
</comment>
<gene>
    <name evidence="2" type="ORF">G5A70_07475</name>
</gene>
<evidence type="ECO:0008006" key="4">
    <source>
        <dbReference type="Google" id="ProtNLM"/>
    </source>
</evidence>
<dbReference type="RefSeq" id="WP_173749038.1">
    <property type="nucleotide sequence ID" value="NZ_JAAITA010000007.1"/>
</dbReference>
<evidence type="ECO:0000256" key="1">
    <source>
        <dbReference type="SAM" id="Coils"/>
    </source>
</evidence>
<reference evidence="2 3" key="1">
    <citation type="journal article" date="2020" name="Cell Host Microbe">
        <title>Functional and Genomic Variation between Human-Derived Isolates of Lachnospiraceae Reveals Inter- and Intra-Species Diversity.</title>
        <authorList>
            <person name="Sorbara M.T."/>
            <person name="Littmann E.R."/>
            <person name="Fontana E."/>
            <person name="Moody T.U."/>
            <person name="Kohout C.E."/>
            <person name="Gjonbalaj M."/>
            <person name="Eaton V."/>
            <person name="Seok R."/>
            <person name="Leiner I.M."/>
            <person name="Pamer E.G."/>
        </authorList>
    </citation>
    <scope>NUCLEOTIDE SEQUENCE [LARGE SCALE GENOMIC DNA]</scope>
    <source>
        <strain evidence="2 3">MSK.15.26</strain>
    </source>
</reference>
<dbReference type="EMBL" id="JAAITA010000007">
    <property type="protein sequence ID" value="NSJ86014.1"/>
    <property type="molecule type" value="Genomic_DNA"/>
</dbReference>
<evidence type="ECO:0000313" key="2">
    <source>
        <dbReference type="EMBL" id="NSJ86014.1"/>
    </source>
</evidence>
<evidence type="ECO:0000313" key="3">
    <source>
        <dbReference type="Proteomes" id="UP000822142"/>
    </source>
</evidence>
<keyword evidence="1" id="KW-0175">Coiled coil</keyword>
<name>A0ABX2I716_BLAHA</name>